<proteinExistence type="predicted"/>
<dbReference type="Pfam" id="PF02405">
    <property type="entry name" value="MlaE"/>
    <property type="match status" value="1"/>
</dbReference>
<keyword evidence="1" id="KW-1133">Transmembrane helix</keyword>
<reference evidence="2" key="1">
    <citation type="submission" date="2020-10" db="EMBL/GenBank/DDBJ databases">
        <authorList>
            <person name="Gilroy R."/>
        </authorList>
    </citation>
    <scope>NUCLEOTIDE SEQUENCE</scope>
    <source>
        <strain evidence="2">CHK154-7741</strain>
    </source>
</reference>
<feature type="transmembrane region" description="Helical" evidence="1">
    <location>
        <begin position="116"/>
        <end position="134"/>
    </location>
</feature>
<reference evidence="2" key="2">
    <citation type="journal article" date="2021" name="PeerJ">
        <title>Extensive microbial diversity within the chicken gut microbiome revealed by metagenomics and culture.</title>
        <authorList>
            <person name="Gilroy R."/>
            <person name="Ravi A."/>
            <person name="Getino M."/>
            <person name="Pursley I."/>
            <person name="Horton D.L."/>
            <person name="Alikhan N.F."/>
            <person name="Baker D."/>
            <person name="Gharbi K."/>
            <person name="Hall N."/>
            <person name="Watson M."/>
            <person name="Adriaenssens E.M."/>
            <person name="Foster-Nyarko E."/>
            <person name="Jarju S."/>
            <person name="Secka A."/>
            <person name="Antonio M."/>
            <person name="Oren A."/>
            <person name="Chaudhuri R.R."/>
            <person name="La Ragione R."/>
            <person name="Hildebrand F."/>
            <person name="Pallen M.J."/>
        </authorList>
    </citation>
    <scope>NUCLEOTIDE SEQUENCE</scope>
    <source>
        <strain evidence="2">CHK154-7741</strain>
    </source>
</reference>
<feature type="transmembrane region" description="Helical" evidence="1">
    <location>
        <begin position="254"/>
        <end position="274"/>
    </location>
</feature>
<keyword evidence="1" id="KW-0812">Transmembrane</keyword>
<dbReference type="Proteomes" id="UP000886748">
    <property type="component" value="Unassembled WGS sequence"/>
</dbReference>
<dbReference type="PANTHER" id="PTHR30188:SF4">
    <property type="entry name" value="PROTEIN TRIGALACTOSYLDIACYLGLYCEROL 1, CHLOROPLASTIC"/>
    <property type="match status" value="1"/>
</dbReference>
<feature type="transmembrane region" description="Helical" evidence="1">
    <location>
        <begin position="75"/>
        <end position="96"/>
    </location>
</feature>
<feature type="transmembrane region" description="Helical" evidence="1">
    <location>
        <begin position="165"/>
        <end position="195"/>
    </location>
</feature>
<dbReference type="GO" id="GO:0005548">
    <property type="term" value="F:phospholipid transporter activity"/>
    <property type="evidence" value="ECO:0007669"/>
    <property type="project" value="TreeGrafter"/>
</dbReference>
<evidence type="ECO:0000256" key="1">
    <source>
        <dbReference type="SAM" id="Phobius"/>
    </source>
</evidence>
<evidence type="ECO:0000313" key="3">
    <source>
        <dbReference type="Proteomes" id="UP000886748"/>
    </source>
</evidence>
<accession>A0A9D1SR62</accession>
<organism evidence="2 3">
    <name type="scientific">Candidatus Limenecus avicola</name>
    <dbReference type="NCBI Taxonomy" id="2840847"/>
    <lineage>
        <taxon>Bacteria</taxon>
        <taxon>Bacillati</taxon>
        <taxon>Bacillota</taxon>
        <taxon>Clostridia</taxon>
        <taxon>Eubacteriales</taxon>
        <taxon>Clostridiaceae</taxon>
        <taxon>Clostridiaceae incertae sedis</taxon>
        <taxon>Candidatus Limenecus</taxon>
    </lineage>
</organism>
<comment type="caution">
    <text evidence="2">The sequence shown here is derived from an EMBL/GenBank/DDBJ whole genome shotgun (WGS) entry which is preliminary data.</text>
</comment>
<dbReference type="InterPro" id="IPR030802">
    <property type="entry name" value="Permease_MalE"/>
</dbReference>
<dbReference type="AlphaFoldDB" id="A0A9D1SR62"/>
<gene>
    <name evidence="2" type="ORF">IAD26_03425</name>
</gene>
<dbReference type="EMBL" id="DVOD01000024">
    <property type="protein sequence ID" value="HIU92169.1"/>
    <property type="molecule type" value="Genomic_DNA"/>
</dbReference>
<feature type="transmembrane region" description="Helical" evidence="1">
    <location>
        <begin position="216"/>
        <end position="242"/>
    </location>
</feature>
<sequence>MNHSRALEIFKQSATYNLAKLLIEQMQEFFETLGEMGIRTWQVFRLIIEDIIKLQLNIKLVIDQCSRFAVDSLPITLTIVGMVSVIVSMQVAPEMVKQGGEKFVGMLMGVVMTREMGAIMSGFAIISMIGSAYASEIATMRVTEQVDALKVLKVNPIDYLFVPRVLAGFIMMPFVVILASTFGLICGGVAAYLSAHVSRLNYISSLWQGLYLKDMFVALGKSACFGAAIAIISCTCGYLAFGGAKGVGIATTKAVVWSFVAICIIDYIFATIFFF</sequence>
<name>A0A9D1SR62_9CLOT</name>
<protein>
    <submittedName>
        <fullName evidence="2">ABC transporter permease</fullName>
    </submittedName>
</protein>
<dbReference type="GO" id="GO:0043190">
    <property type="term" value="C:ATP-binding cassette (ABC) transporter complex"/>
    <property type="evidence" value="ECO:0007669"/>
    <property type="project" value="InterPro"/>
</dbReference>
<keyword evidence="1" id="KW-0472">Membrane</keyword>
<evidence type="ECO:0000313" key="2">
    <source>
        <dbReference type="EMBL" id="HIU92169.1"/>
    </source>
</evidence>
<dbReference type="PANTHER" id="PTHR30188">
    <property type="entry name" value="ABC TRANSPORTER PERMEASE PROTEIN-RELATED"/>
    <property type="match status" value="1"/>
</dbReference>